<keyword evidence="3 6" id="KW-0812">Transmembrane</keyword>
<protein>
    <recommendedName>
        <fullName evidence="6">Serpentine receptor class gamma</fullName>
    </recommendedName>
</protein>
<organism evidence="7 8">
    <name type="scientific">Parastrongyloides trichosuri</name>
    <name type="common">Possum-specific nematode worm</name>
    <dbReference type="NCBI Taxonomy" id="131310"/>
    <lineage>
        <taxon>Eukaryota</taxon>
        <taxon>Metazoa</taxon>
        <taxon>Ecdysozoa</taxon>
        <taxon>Nematoda</taxon>
        <taxon>Chromadorea</taxon>
        <taxon>Rhabditida</taxon>
        <taxon>Tylenchina</taxon>
        <taxon>Panagrolaimomorpha</taxon>
        <taxon>Strongyloidoidea</taxon>
        <taxon>Strongyloididae</taxon>
        <taxon>Parastrongyloides</taxon>
    </lineage>
</organism>
<dbReference type="GO" id="GO:0007606">
    <property type="term" value="P:sensory perception of chemical stimulus"/>
    <property type="evidence" value="ECO:0007669"/>
    <property type="project" value="UniProtKB-UniRule"/>
</dbReference>
<keyword evidence="5 6" id="KW-0472">Membrane</keyword>
<feature type="transmembrane region" description="Helical" evidence="6">
    <location>
        <begin position="154"/>
        <end position="173"/>
    </location>
</feature>
<keyword evidence="7" id="KW-1185">Reference proteome</keyword>
<dbReference type="PANTHER" id="PTHR31627:SF16">
    <property type="entry name" value="SERPENTINE RECEPTOR CLASS GAMMA-69"/>
    <property type="match status" value="1"/>
</dbReference>
<dbReference type="GO" id="GO:0016020">
    <property type="term" value="C:membrane"/>
    <property type="evidence" value="ECO:0007669"/>
    <property type="project" value="UniProtKB-SubCell"/>
</dbReference>
<dbReference type="WBParaSite" id="PTRK_0000174350.1">
    <property type="protein sequence ID" value="PTRK_0000174350.1"/>
    <property type="gene ID" value="PTRK_0000174350"/>
</dbReference>
<dbReference type="Gene3D" id="1.20.1070.10">
    <property type="entry name" value="Rhodopsin 7-helix transmembrane proteins"/>
    <property type="match status" value="1"/>
</dbReference>
<evidence type="ECO:0000256" key="3">
    <source>
        <dbReference type="ARBA" id="ARBA00022692"/>
    </source>
</evidence>
<feature type="transmembrane region" description="Helical" evidence="6">
    <location>
        <begin position="32"/>
        <end position="54"/>
    </location>
</feature>
<dbReference type="AlphaFoldDB" id="A0A0N4Z426"/>
<proteinExistence type="inferred from homology"/>
<evidence type="ECO:0000256" key="2">
    <source>
        <dbReference type="ARBA" id="ARBA00005692"/>
    </source>
</evidence>
<sequence>MANTSSSQTDYILFKVTNVLPFLSINLSLGTLLFNVILSVYSYILYGWMIYSILKYKNDLLDLNTTFCNTVIVRSFADFFSHIQSFIFGVLSFYPPIAEVFKAYSTPDYTWTAYYAFMHFFPFCQFFLGAYVAFQRFVLIAFPFNGADFLAKTFYPCLLIMIITSATPTWYLWAAKTFCDKIPPFFTNGEYVATLNYKTEKWMTNNRNSRNSIIHYSIFITLSFAFNIFSSVKMICYNKRNGYINKNQSKINLNMLFYSIITTFFQILFVAINFVWYFDSRLLNDASFFYLCKSLRIYVMHLNCLLQPYYFFLLSKNFRGICYKTFSCRAKDKRESLISLRNKSAKVQTLKKSVV</sequence>
<feature type="transmembrane region" description="Helical" evidence="6">
    <location>
        <begin position="75"/>
        <end position="94"/>
    </location>
</feature>
<comment type="subcellular location">
    <subcellularLocation>
        <location evidence="1">Membrane</location>
        <topology evidence="1">Multi-pass membrane protein</topology>
    </subcellularLocation>
</comment>
<feature type="transmembrane region" description="Helical" evidence="6">
    <location>
        <begin position="256"/>
        <end position="277"/>
    </location>
</feature>
<reference evidence="8" key="1">
    <citation type="submission" date="2017-02" db="UniProtKB">
        <authorList>
            <consortium name="WormBaseParasite"/>
        </authorList>
    </citation>
    <scope>IDENTIFICATION</scope>
</reference>
<keyword evidence="4 6" id="KW-1133">Transmembrane helix</keyword>
<evidence type="ECO:0000256" key="5">
    <source>
        <dbReference type="ARBA" id="ARBA00023136"/>
    </source>
</evidence>
<dbReference type="PANTHER" id="PTHR31627">
    <property type="entry name" value="SERPENTINE RECEPTOR CLASS GAMMA-RELATED"/>
    <property type="match status" value="1"/>
</dbReference>
<dbReference type="InterPro" id="IPR051119">
    <property type="entry name" value="Nematode_SR-like"/>
</dbReference>
<dbReference type="GO" id="GO:0004888">
    <property type="term" value="F:transmembrane signaling receptor activity"/>
    <property type="evidence" value="ECO:0007669"/>
    <property type="project" value="InterPro"/>
</dbReference>
<dbReference type="SUPFAM" id="SSF81321">
    <property type="entry name" value="Family A G protein-coupled receptor-like"/>
    <property type="match status" value="1"/>
</dbReference>
<dbReference type="Proteomes" id="UP000038045">
    <property type="component" value="Unplaced"/>
</dbReference>
<name>A0A0N4Z426_PARTI</name>
<evidence type="ECO:0000313" key="8">
    <source>
        <dbReference type="WBParaSite" id="PTRK_0000174350.1"/>
    </source>
</evidence>
<feature type="transmembrane region" description="Helical" evidence="6">
    <location>
        <begin position="213"/>
        <end position="235"/>
    </location>
</feature>
<evidence type="ECO:0000256" key="1">
    <source>
        <dbReference type="ARBA" id="ARBA00004141"/>
    </source>
</evidence>
<evidence type="ECO:0000256" key="6">
    <source>
        <dbReference type="RuleBase" id="RU280813"/>
    </source>
</evidence>
<dbReference type="InterPro" id="IPR000609">
    <property type="entry name" value="7TM_GPCR_serpentine_rcpt_Srg"/>
</dbReference>
<evidence type="ECO:0000256" key="4">
    <source>
        <dbReference type="ARBA" id="ARBA00022989"/>
    </source>
</evidence>
<evidence type="ECO:0000313" key="7">
    <source>
        <dbReference type="Proteomes" id="UP000038045"/>
    </source>
</evidence>
<feature type="transmembrane region" description="Helical" evidence="6">
    <location>
        <begin position="297"/>
        <end position="314"/>
    </location>
</feature>
<comment type="similarity">
    <text evidence="2 6">Belongs to the nematode receptor-like protein srg family.</text>
</comment>
<dbReference type="Pfam" id="PF02118">
    <property type="entry name" value="Srg"/>
    <property type="match status" value="1"/>
</dbReference>
<accession>A0A0N4Z426</accession>
<feature type="transmembrane region" description="Helical" evidence="6">
    <location>
        <begin position="114"/>
        <end position="134"/>
    </location>
</feature>